<dbReference type="PRINTS" id="PR00625">
    <property type="entry name" value="JDOMAIN"/>
</dbReference>
<dbReference type="EMBL" id="JALJRB010000018">
    <property type="protein sequence ID" value="MCJ8501901.1"/>
    <property type="molecule type" value="Genomic_DNA"/>
</dbReference>
<dbReference type="Pfam" id="PF00226">
    <property type="entry name" value="DnaJ"/>
    <property type="match status" value="1"/>
</dbReference>
<accession>A0AA41ULU1</accession>
<keyword evidence="8" id="KW-1185">Reference proteome</keyword>
<dbReference type="PANTHER" id="PTHR24074">
    <property type="entry name" value="CO-CHAPERONE PROTEIN DJLA"/>
    <property type="match status" value="1"/>
</dbReference>
<dbReference type="Gene3D" id="1.10.287.110">
    <property type="entry name" value="DnaJ domain"/>
    <property type="match status" value="1"/>
</dbReference>
<dbReference type="InterPro" id="IPR001623">
    <property type="entry name" value="DnaJ_domain"/>
</dbReference>
<feature type="compositionally biased region" description="Basic and acidic residues" evidence="5">
    <location>
        <begin position="66"/>
        <end position="78"/>
    </location>
</feature>
<proteinExistence type="predicted"/>
<organism evidence="7 8">
    <name type="scientific">Desulfatitalea alkaliphila</name>
    <dbReference type="NCBI Taxonomy" id="2929485"/>
    <lineage>
        <taxon>Bacteria</taxon>
        <taxon>Pseudomonadati</taxon>
        <taxon>Thermodesulfobacteriota</taxon>
        <taxon>Desulfobacteria</taxon>
        <taxon>Desulfobacterales</taxon>
        <taxon>Desulfosarcinaceae</taxon>
        <taxon>Desulfatitalea</taxon>
    </lineage>
</organism>
<evidence type="ECO:0000313" key="8">
    <source>
        <dbReference type="Proteomes" id="UP001165427"/>
    </source>
</evidence>
<dbReference type="Pfam" id="PF06803">
    <property type="entry name" value="DUF1232"/>
    <property type="match status" value="1"/>
</dbReference>
<dbReference type="SUPFAM" id="SSF46565">
    <property type="entry name" value="Chaperone J-domain"/>
    <property type="match status" value="1"/>
</dbReference>
<dbReference type="CDD" id="cd06257">
    <property type="entry name" value="DnaJ"/>
    <property type="match status" value="1"/>
</dbReference>
<sequence length="147" mass="17252">MKWFWVILALAYIVSPYDLIPDFIPVRGWIDDIIVAFMLWRYLRRFRQTSSAQYRQGEGQSQEQAEDGRFRGHTEDRSAGNNGSRDPFTVLGLSRGADPGEIRAAYRRLANQYHPDKVAHLGREFQELAEQRFKEIQQAYDTLTKRR</sequence>
<keyword evidence="3" id="KW-1133">Transmembrane helix</keyword>
<name>A0AA41ULU1_9BACT</name>
<feature type="domain" description="J" evidence="6">
    <location>
        <begin position="86"/>
        <end position="147"/>
    </location>
</feature>
<evidence type="ECO:0000259" key="6">
    <source>
        <dbReference type="PROSITE" id="PS50076"/>
    </source>
</evidence>
<evidence type="ECO:0000256" key="2">
    <source>
        <dbReference type="ARBA" id="ARBA00022692"/>
    </source>
</evidence>
<feature type="region of interest" description="Disordered" evidence="5">
    <location>
        <begin position="52"/>
        <end position="95"/>
    </location>
</feature>
<evidence type="ECO:0000256" key="3">
    <source>
        <dbReference type="ARBA" id="ARBA00022989"/>
    </source>
</evidence>
<dbReference type="AlphaFoldDB" id="A0AA41ULU1"/>
<dbReference type="InterPro" id="IPR010652">
    <property type="entry name" value="DUF1232"/>
</dbReference>
<evidence type="ECO:0000256" key="4">
    <source>
        <dbReference type="ARBA" id="ARBA00023136"/>
    </source>
</evidence>
<keyword evidence="2" id="KW-0812">Transmembrane</keyword>
<dbReference type="Proteomes" id="UP001165427">
    <property type="component" value="Unassembled WGS sequence"/>
</dbReference>
<evidence type="ECO:0000256" key="1">
    <source>
        <dbReference type="ARBA" id="ARBA00004127"/>
    </source>
</evidence>
<keyword evidence="4" id="KW-0472">Membrane</keyword>
<dbReference type="PROSITE" id="PS50076">
    <property type="entry name" value="DNAJ_2"/>
    <property type="match status" value="1"/>
</dbReference>
<dbReference type="InterPro" id="IPR050817">
    <property type="entry name" value="DjlA_DnaK_co-chaperone"/>
</dbReference>
<dbReference type="GO" id="GO:0012505">
    <property type="term" value="C:endomembrane system"/>
    <property type="evidence" value="ECO:0007669"/>
    <property type="project" value="UniProtKB-SubCell"/>
</dbReference>
<evidence type="ECO:0000313" key="7">
    <source>
        <dbReference type="EMBL" id="MCJ8501901.1"/>
    </source>
</evidence>
<feature type="compositionally biased region" description="Polar residues" evidence="5">
    <location>
        <begin position="52"/>
        <end position="63"/>
    </location>
</feature>
<comment type="subcellular location">
    <subcellularLocation>
        <location evidence="1">Endomembrane system</location>
        <topology evidence="1">Multi-pass membrane protein</topology>
    </subcellularLocation>
</comment>
<reference evidence="7" key="1">
    <citation type="submission" date="2022-04" db="EMBL/GenBank/DDBJ databases">
        <title>Desulfatitalea alkaliphila sp. nov., a novel anaerobic sulfate-reducing bacterium isolated from terrestrial mud volcano, Taman Peninsula, Russia.</title>
        <authorList>
            <person name="Khomyakova M.A."/>
            <person name="Merkel A.Y."/>
            <person name="Slobodkin A.I."/>
        </authorList>
    </citation>
    <scope>NUCLEOTIDE SEQUENCE</scope>
    <source>
        <strain evidence="7">M08but</strain>
    </source>
</reference>
<gene>
    <name evidence="7" type="ORF">MRX98_15055</name>
</gene>
<protein>
    <submittedName>
        <fullName evidence="7">DnaJ domain-containing protein</fullName>
    </submittedName>
</protein>
<dbReference type="InterPro" id="IPR036869">
    <property type="entry name" value="J_dom_sf"/>
</dbReference>
<evidence type="ECO:0000256" key="5">
    <source>
        <dbReference type="SAM" id="MobiDB-lite"/>
    </source>
</evidence>
<dbReference type="SMART" id="SM00271">
    <property type="entry name" value="DnaJ"/>
    <property type="match status" value="1"/>
</dbReference>
<comment type="caution">
    <text evidence="7">The sequence shown here is derived from an EMBL/GenBank/DDBJ whole genome shotgun (WGS) entry which is preliminary data.</text>
</comment>
<dbReference type="RefSeq" id="WP_246911286.1">
    <property type="nucleotide sequence ID" value="NZ_JALJRB010000018.1"/>
</dbReference>